<name>A0A9D2UJP5_9BACT</name>
<organism evidence="2 3">
    <name type="scientific">Candidatus Avibacteroides avistercoris</name>
    <dbReference type="NCBI Taxonomy" id="2840690"/>
    <lineage>
        <taxon>Bacteria</taxon>
        <taxon>Pseudomonadati</taxon>
        <taxon>Bacteroidota</taxon>
        <taxon>Bacteroidia</taxon>
        <taxon>Bacteroidales</taxon>
        <taxon>Bacteroidaceae</taxon>
        <taxon>Bacteroidaceae incertae sedis</taxon>
        <taxon>Candidatus Avibacteroides</taxon>
    </lineage>
</organism>
<evidence type="ECO:0000256" key="1">
    <source>
        <dbReference type="SAM" id="SignalP"/>
    </source>
</evidence>
<feature type="non-terminal residue" evidence="2">
    <location>
        <position position="463"/>
    </location>
</feature>
<keyword evidence="1" id="KW-0732">Signal</keyword>
<evidence type="ECO:0000313" key="3">
    <source>
        <dbReference type="Proteomes" id="UP000787625"/>
    </source>
</evidence>
<reference evidence="2" key="1">
    <citation type="journal article" date="2021" name="PeerJ">
        <title>Extensive microbial diversity within the chicken gut microbiome revealed by metagenomics and culture.</title>
        <authorList>
            <person name="Gilroy R."/>
            <person name="Ravi A."/>
            <person name="Getino M."/>
            <person name="Pursley I."/>
            <person name="Horton D.L."/>
            <person name="Alikhan N.F."/>
            <person name="Baker D."/>
            <person name="Gharbi K."/>
            <person name="Hall N."/>
            <person name="Watson M."/>
            <person name="Adriaenssens E.M."/>
            <person name="Foster-Nyarko E."/>
            <person name="Jarju S."/>
            <person name="Secka A."/>
            <person name="Antonio M."/>
            <person name="Oren A."/>
            <person name="Chaudhuri R.R."/>
            <person name="La Ragione R."/>
            <person name="Hildebrand F."/>
            <person name="Pallen M.J."/>
        </authorList>
    </citation>
    <scope>NUCLEOTIDE SEQUENCE</scope>
    <source>
        <strain evidence="2">MalCec1-1739</strain>
    </source>
</reference>
<feature type="signal peptide" evidence="1">
    <location>
        <begin position="1"/>
        <end position="21"/>
    </location>
</feature>
<dbReference type="Proteomes" id="UP000787625">
    <property type="component" value="Unassembled WGS sequence"/>
</dbReference>
<comment type="caution">
    <text evidence="2">The sequence shown here is derived from an EMBL/GenBank/DDBJ whole genome shotgun (WGS) entry which is preliminary data.</text>
</comment>
<dbReference type="NCBIfam" id="NF038128">
    <property type="entry name" value="choice_anch_J"/>
    <property type="match status" value="1"/>
</dbReference>
<dbReference type="Gene3D" id="2.60.120.200">
    <property type="match status" value="1"/>
</dbReference>
<dbReference type="EMBL" id="DWUP01000175">
    <property type="protein sequence ID" value="HJD53546.1"/>
    <property type="molecule type" value="Genomic_DNA"/>
</dbReference>
<reference evidence="2" key="2">
    <citation type="submission" date="2021-04" db="EMBL/GenBank/DDBJ databases">
        <authorList>
            <person name="Gilroy R."/>
        </authorList>
    </citation>
    <scope>NUCLEOTIDE SEQUENCE</scope>
    <source>
        <strain evidence="2">MalCec1-1739</strain>
    </source>
</reference>
<dbReference type="AlphaFoldDB" id="A0A9D2UJP5"/>
<evidence type="ECO:0000313" key="2">
    <source>
        <dbReference type="EMBL" id="HJD53546.1"/>
    </source>
</evidence>
<gene>
    <name evidence="2" type="ORF">IAA93_07475</name>
</gene>
<proteinExistence type="predicted"/>
<sequence length="463" mass="51653">MKRNLLLLSFFLIGTAPMAFSQVLETYYTQDFWDGFTRNEMNREDYDYGTIVSDYYSLEAPFAVASGSTSKGWVMFNRASSDMCAVTPTKYTDGRASDSWLATPAIELPDVDNLAFVWDARSYRSEEPDGYEICVSTTGNSKADFTDEPIAVIDYEEGEWTTRYASLDAYRGQTVYIAMHSNTAGFMLMADNFEVSRLEQMADAITLEDLTPQIMEEGEDQLTIEGRVVTEFGSIITSAHLSLTYDGGEYEGEVTSFAPASDGSLTFRQTLPVTVPSGGSLAYSYTLTSGDMSDSCSGEVYNPAPSDYERRVVIEERTGTWCQYCIRGLAAIDACRERFPDNYIGIAVHNQDIMADYYYDGAIAQFCDPGYPAAVCNRVTRVSPFPDTFISAIQTILFDRVVADVNVRAEWANVARTQVDVNVYTNFSFDATQADFNVALVLVEQDVYRPGDSNYNQRNGYAY</sequence>
<accession>A0A9D2UJP5</accession>
<feature type="chain" id="PRO_5039129056" evidence="1">
    <location>
        <begin position="22"/>
        <end position="463"/>
    </location>
</feature>
<protein>
    <submittedName>
        <fullName evidence="2">Choice-of-anchor J domain-containing protein</fullName>
    </submittedName>
</protein>